<dbReference type="HAMAP" id="MF_00374">
    <property type="entry name" value="Ribosomal_uL29"/>
    <property type="match status" value="1"/>
</dbReference>
<keyword evidence="2" id="KW-0689">Ribosomal protein</keyword>
<dbReference type="GO" id="GO:0005840">
    <property type="term" value="C:ribosome"/>
    <property type="evidence" value="ECO:0007669"/>
    <property type="project" value="UniProtKB-KW"/>
</dbReference>
<dbReference type="InterPro" id="IPR001854">
    <property type="entry name" value="Ribosomal_uL29"/>
</dbReference>
<dbReference type="GO" id="GO:1990904">
    <property type="term" value="C:ribonucleoprotein complex"/>
    <property type="evidence" value="ECO:0007669"/>
    <property type="project" value="UniProtKB-KW"/>
</dbReference>
<proteinExistence type="inferred from homology"/>
<sequence>MVLIRPIEIRKMNKEQRIRKLEEFKQKLFTVKSELASGGSIQNPSQIQEYKKAIAKILSIMTELDGI</sequence>
<evidence type="ECO:0000256" key="2">
    <source>
        <dbReference type="ARBA" id="ARBA00022980"/>
    </source>
</evidence>
<evidence type="ECO:0000256" key="3">
    <source>
        <dbReference type="ARBA" id="ARBA00023274"/>
    </source>
</evidence>
<evidence type="ECO:0000256" key="1">
    <source>
        <dbReference type="ARBA" id="ARBA00009254"/>
    </source>
</evidence>
<dbReference type="SUPFAM" id="SSF46561">
    <property type="entry name" value="Ribosomal protein L29 (L29p)"/>
    <property type="match status" value="1"/>
</dbReference>
<dbReference type="Gene3D" id="1.10.287.310">
    <property type="match status" value="1"/>
</dbReference>
<dbReference type="GO" id="GO:0006412">
    <property type="term" value="P:translation"/>
    <property type="evidence" value="ECO:0007669"/>
    <property type="project" value="InterPro"/>
</dbReference>
<gene>
    <name evidence="4" type="ORF">S03H2_23439</name>
</gene>
<dbReference type="Pfam" id="PF00831">
    <property type="entry name" value="Ribosomal_L29"/>
    <property type="match status" value="1"/>
</dbReference>
<dbReference type="EMBL" id="BARU01012802">
    <property type="protein sequence ID" value="GAH31454.1"/>
    <property type="molecule type" value="Genomic_DNA"/>
</dbReference>
<dbReference type="AlphaFoldDB" id="X1FQ39"/>
<evidence type="ECO:0000313" key="4">
    <source>
        <dbReference type="EMBL" id="GAH31454.1"/>
    </source>
</evidence>
<evidence type="ECO:0008006" key="5">
    <source>
        <dbReference type="Google" id="ProtNLM"/>
    </source>
</evidence>
<accession>X1FQ39</accession>
<keyword evidence="3" id="KW-0687">Ribonucleoprotein</keyword>
<dbReference type="GO" id="GO:0003735">
    <property type="term" value="F:structural constituent of ribosome"/>
    <property type="evidence" value="ECO:0007669"/>
    <property type="project" value="InterPro"/>
</dbReference>
<comment type="similarity">
    <text evidence="1">Belongs to the universal ribosomal protein uL29 family.</text>
</comment>
<dbReference type="NCBIfam" id="TIGR00012">
    <property type="entry name" value="L29"/>
    <property type="match status" value="1"/>
</dbReference>
<reference evidence="4" key="1">
    <citation type="journal article" date="2014" name="Front. Microbiol.">
        <title>High frequency of phylogenetically diverse reductive dehalogenase-homologous genes in deep subseafloor sedimentary metagenomes.</title>
        <authorList>
            <person name="Kawai M."/>
            <person name="Futagami T."/>
            <person name="Toyoda A."/>
            <person name="Takaki Y."/>
            <person name="Nishi S."/>
            <person name="Hori S."/>
            <person name="Arai W."/>
            <person name="Tsubouchi T."/>
            <person name="Morono Y."/>
            <person name="Uchiyama I."/>
            <person name="Ito T."/>
            <person name="Fujiyama A."/>
            <person name="Inagaki F."/>
            <person name="Takami H."/>
        </authorList>
    </citation>
    <scope>NUCLEOTIDE SEQUENCE</scope>
    <source>
        <strain evidence="4">Expedition CK06-06</strain>
    </source>
</reference>
<name>X1FQ39_9ZZZZ</name>
<organism evidence="4">
    <name type="scientific">marine sediment metagenome</name>
    <dbReference type="NCBI Taxonomy" id="412755"/>
    <lineage>
        <taxon>unclassified sequences</taxon>
        <taxon>metagenomes</taxon>
        <taxon>ecological metagenomes</taxon>
    </lineage>
</organism>
<dbReference type="InterPro" id="IPR036049">
    <property type="entry name" value="Ribosomal_uL29_sf"/>
</dbReference>
<comment type="caution">
    <text evidence="4">The sequence shown here is derived from an EMBL/GenBank/DDBJ whole genome shotgun (WGS) entry which is preliminary data.</text>
</comment>
<protein>
    <recommendedName>
        <fullName evidence="5">50S ribosomal protein L29</fullName>
    </recommendedName>
</protein>